<dbReference type="EMBL" id="JAZDRO010000005">
    <property type="protein sequence ID" value="MEE2567289.1"/>
    <property type="molecule type" value="Genomic_DNA"/>
</dbReference>
<evidence type="ECO:0000256" key="3">
    <source>
        <dbReference type="ARBA" id="ARBA00022475"/>
    </source>
</evidence>
<dbReference type="Pfam" id="PF00528">
    <property type="entry name" value="BPD_transp_1"/>
    <property type="match status" value="1"/>
</dbReference>
<gene>
    <name evidence="10" type="ORF">V0U35_11435</name>
</gene>
<keyword evidence="6 8" id="KW-1133">Transmembrane helix</keyword>
<evidence type="ECO:0000256" key="6">
    <source>
        <dbReference type="ARBA" id="ARBA00022989"/>
    </source>
</evidence>
<proteinExistence type="inferred from homology"/>
<evidence type="ECO:0000256" key="5">
    <source>
        <dbReference type="ARBA" id="ARBA00022692"/>
    </source>
</evidence>
<feature type="transmembrane region" description="Helical" evidence="8">
    <location>
        <begin position="359"/>
        <end position="382"/>
    </location>
</feature>
<dbReference type="CDD" id="cd06261">
    <property type="entry name" value="TM_PBP2"/>
    <property type="match status" value="2"/>
</dbReference>
<evidence type="ECO:0000256" key="2">
    <source>
        <dbReference type="ARBA" id="ARBA00022448"/>
    </source>
</evidence>
<feature type="transmembrane region" description="Helical" evidence="8">
    <location>
        <begin position="86"/>
        <end position="104"/>
    </location>
</feature>
<feature type="domain" description="ABC transmembrane type-1" evidence="9">
    <location>
        <begin position="48"/>
        <end position="251"/>
    </location>
</feature>
<evidence type="ECO:0000256" key="4">
    <source>
        <dbReference type="ARBA" id="ARBA00022519"/>
    </source>
</evidence>
<feature type="transmembrane region" description="Helical" evidence="8">
    <location>
        <begin position="452"/>
        <end position="471"/>
    </location>
</feature>
<accession>A0ABU7M0E3</accession>
<dbReference type="SUPFAM" id="SSF161098">
    <property type="entry name" value="MetI-like"/>
    <property type="match status" value="2"/>
</dbReference>
<feature type="domain" description="ABC transmembrane type-1" evidence="9">
    <location>
        <begin position="321"/>
        <end position="522"/>
    </location>
</feature>
<feature type="transmembrane region" description="Helical" evidence="8">
    <location>
        <begin position="277"/>
        <end position="306"/>
    </location>
</feature>
<feature type="transmembrane region" description="Helical" evidence="8">
    <location>
        <begin position="191"/>
        <end position="215"/>
    </location>
</feature>
<comment type="caution">
    <text evidence="10">The sequence shown here is derived from an EMBL/GenBank/DDBJ whole genome shotgun (WGS) entry which is preliminary data.</text>
</comment>
<keyword evidence="2 8" id="KW-0813">Transport</keyword>
<protein>
    <submittedName>
        <fullName evidence="10">Iron ABC transporter permease</fullName>
    </submittedName>
</protein>
<evidence type="ECO:0000256" key="7">
    <source>
        <dbReference type="ARBA" id="ARBA00023136"/>
    </source>
</evidence>
<comment type="subcellular location">
    <subcellularLocation>
        <location evidence="1">Cell inner membrane</location>
        <topology evidence="1">Multi-pass membrane protein</topology>
    </subcellularLocation>
    <subcellularLocation>
        <location evidence="8">Cell membrane</location>
        <topology evidence="8">Multi-pass membrane protein</topology>
    </subcellularLocation>
</comment>
<dbReference type="InterPro" id="IPR000515">
    <property type="entry name" value="MetI-like"/>
</dbReference>
<sequence>MKVDPVPLAGLAALAAATPLVAVAVLAATGPLDGYLAHIARTRLGDYLLTSAIVSLTAAILSGLIGVTTAWLVARCEFAGRSTLQWALALPLAVPAYVAAYAWLDLSQAAGPVAAMLRDAGFDGVAAALPAIRGPFGAGLIFAVTLYPYIYLLAREAFSGQSADTYDAARTLGHGPVSAFLKAALPMARPAIAAGMALVVMESLADYGAVSHLGAPTLTVGIVRAWAGAGALADAARLAIVLAAIALLLFSLERAQRRRARSSAGSGRRKPPRRIRLAGWAAAGAMAVCLFPLLAGLVLPMARMVWLAFEAELARGLFAAFRHSAILASLSGLFAAALGLGTAYAVRNRSRLARISARVASLGYAAPGAVAAVGVIAVLSFIQTGLDSLWGGRFPVLLTGTVLALLFAYLSRFAAAAIGPCESALERVTPALDGAARTLGEGPLGVLRRVHWPLVSGGAITAGLIVFVEVLKELPATMILRPFNFDTLAVVAHNFAADERLGQAGAPSVLLVLTALVPMIYVARKIVKESAIEELG</sequence>
<keyword evidence="11" id="KW-1185">Reference proteome</keyword>
<evidence type="ECO:0000256" key="8">
    <source>
        <dbReference type="RuleBase" id="RU363032"/>
    </source>
</evidence>
<feature type="transmembrane region" description="Helical" evidence="8">
    <location>
        <begin position="326"/>
        <end position="347"/>
    </location>
</feature>
<dbReference type="Gene3D" id="1.10.3720.10">
    <property type="entry name" value="MetI-like"/>
    <property type="match status" value="2"/>
</dbReference>
<name>A0ABU7M0E3_9PROT</name>
<dbReference type="RefSeq" id="WP_330196850.1">
    <property type="nucleotide sequence ID" value="NZ_JAZDRO010000005.1"/>
</dbReference>
<feature type="transmembrane region" description="Helical" evidence="8">
    <location>
        <begin position="394"/>
        <end position="410"/>
    </location>
</feature>
<dbReference type="Proteomes" id="UP001310692">
    <property type="component" value="Unassembled WGS sequence"/>
</dbReference>
<evidence type="ECO:0000313" key="10">
    <source>
        <dbReference type="EMBL" id="MEE2567289.1"/>
    </source>
</evidence>
<dbReference type="InterPro" id="IPR035906">
    <property type="entry name" value="MetI-like_sf"/>
</dbReference>
<organism evidence="10 11">
    <name type="scientific">Hyphobacterium marinum</name>
    <dbReference type="NCBI Taxonomy" id="3116574"/>
    <lineage>
        <taxon>Bacteria</taxon>
        <taxon>Pseudomonadati</taxon>
        <taxon>Pseudomonadota</taxon>
        <taxon>Alphaproteobacteria</taxon>
        <taxon>Maricaulales</taxon>
        <taxon>Maricaulaceae</taxon>
        <taxon>Hyphobacterium</taxon>
    </lineage>
</organism>
<feature type="transmembrane region" description="Helical" evidence="8">
    <location>
        <begin position="504"/>
        <end position="523"/>
    </location>
</feature>
<keyword evidence="4" id="KW-0997">Cell inner membrane</keyword>
<feature type="transmembrane region" description="Helical" evidence="8">
    <location>
        <begin position="235"/>
        <end position="252"/>
    </location>
</feature>
<keyword evidence="5 8" id="KW-0812">Transmembrane</keyword>
<dbReference type="PROSITE" id="PS50928">
    <property type="entry name" value="ABC_TM1"/>
    <property type="match status" value="2"/>
</dbReference>
<feature type="transmembrane region" description="Helical" evidence="8">
    <location>
        <begin position="124"/>
        <end position="152"/>
    </location>
</feature>
<dbReference type="PANTHER" id="PTHR43357:SF3">
    <property type="entry name" value="FE(3+)-TRANSPORT SYSTEM PERMEASE PROTEIN FBPB 2"/>
    <property type="match status" value="1"/>
</dbReference>
<evidence type="ECO:0000256" key="1">
    <source>
        <dbReference type="ARBA" id="ARBA00004429"/>
    </source>
</evidence>
<reference evidence="10 11" key="1">
    <citation type="submission" date="2024-01" db="EMBL/GenBank/DDBJ databases">
        <title>Hyphobacterium bacterium isolated from marine sediment.</title>
        <authorList>
            <person name="Zhao S."/>
        </authorList>
    </citation>
    <scope>NUCLEOTIDE SEQUENCE [LARGE SCALE GENOMIC DNA]</scope>
    <source>
        <strain evidence="10 11">Y60-23</strain>
    </source>
</reference>
<keyword evidence="7 8" id="KW-0472">Membrane</keyword>
<feature type="transmembrane region" description="Helical" evidence="8">
    <location>
        <begin position="51"/>
        <end position="74"/>
    </location>
</feature>
<dbReference type="PANTHER" id="PTHR43357">
    <property type="entry name" value="INNER MEMBRANE ABC TRANSPORTER PERMEASE PROTEIN YDCV"/>
    <property type="match status" value="1"/>
</dbReference>
<evidence type="ECO:0000313" key="11">
    <source>
        <dbReference type="Proteomes" id="UP001310692"/>
    </source>
</evidence>
<evidence type="ECO:0000259" key="9">
    <source>
        <dbReference type="PROSITE" id="PS50928"/>
    </source>
</evidence>
<keyword evidence="3" id="KW-1003">Cell membrane</keyword>
<comment type="similarity">
    <text evidence="8">Belongs to the binding-protein-dependent transport system permease family.</text>
</comment>